<dbReference type="InterPro" id="IPR000760">
    <property type="entry name" value="Inositol_monophosphatase-like"/>
</dbReference>
<evidence type="ECO:0000313" key="4">
    <source>
        <dbReference type="EMBL" id="TFI01221.1"/>
    </source>
</evidence>
<dbReference type="Gene3D" id="3.30.540.10">
    <property type="entry name" value="Fructose-1,6-Bisphosphatase, subunit A, domain 1"/>
    <property type="match status" value="1"/>
</dbReference>
<protein>
    <submittedName>
        <fullName evidence="4">Inositol monophosphatase</fullName>
    </submittedName>
</protein>
<dbReference type="PROSITE" id="PS00629">
    <property type="entry name" value="IMP_1"/>
    <property type="match status" value="1"/>
</dbReference>
<dbReference type="SUPFAM" id="SSF56655">
    <property type="entry name" value="Carbohydrate phosphatase"/>
    <property type="match status" value="1"/>
</dbReference>
<proteinExistence type="predicted"/>
<dbReference type="PANTHER" id="PTHR20854">
    <property type="entry name" value="INOSITOL MONOPHOSPHATASE"/>
    <property type="match status" value="1"/>
</dbReference>
<dbReference type="PANTHER" id="PTHR20854:SF4">
    <property type="entry name" value="INOSITOL-1-MONOPHOSPHATASE-RELATED"/>
    <property type="match status" value="1"/>
</dbReference>
<sequence length="293" mass="30530">MSAAVTPAGLLAVARAAARAGAAVLNERWTAVHPATPLTAASLGAETKSSGSDWVTDFDRRAEDAVRAVISGYRPQDEITGEEYGATVPDDPTGYRWSIDPLDGTTNFIRGIPQFCTSVAVWGPDGHGEGRWLAGAVVAPALGRTWYAHAGGGAHSTVDATTAASAREDRDAPVRLTGPVPGRSGRLIATGFGYDAERRARQVQALAAVFAEFGDVRRIGSAALDLCMVADGTLDAYAEYGTQEYDWAAGALIAEEAGVPVVRPAHPDGDAHPDWMLAGDLGGLETTLRTAMA</sequence>
<dbReference type="Gene3D" id="3.40.190.80">
    <property type="match status" value="1"/>
</dbReference>
<evidence type="ECO:0000256" key="1">
    <source>
        <dbReference type="ARBA" id="ARBA00022723"/>
    </source>
</evidence>
<dbReference type="Pfam" id="PF00459">
    <property type="entry name" value="Inositol_P"/>
    <property type="match status" value="1"/>
</dbReference>
<name>A0ABY2K251_9MICC</name>
<keyword evidence="3" id="KW-0460">Magnesium</keyword>
<dbReference type="Proteomes" id="UP000297477">
    <property type="component" value="Unassembled WGS sequence"/>
</dbReference>
<accession>A0ABY2K251</accession>
<dbReference type="EMBL" id="SPKT01000002">
    <property type="protein sequence ID" value="TFI01221.1"/>
    <property type="molecule type" value="Genomic_DNA"/>
</dbReference>
<evidence type="ECO:0000256" key="2">
    <source>
        <dbReference type="ARBA" id="ARBA00022801"/>
    </source>
</evidence>
<dbReference type="PRINTS" id="PR00377">
    <property type="entry name" value="IMPHPHTASES"/>
</dbReference>
<keyword evidence="5" id="KW-1185">Reference proteome</keyword>
<evidence type="ECO:0000256" key="3">
    <source>
        <dbReference type="ARBA" id="ARBA00022842"/>
    </source>
</evidence>
<reference evidence="4 5" key="1">
    <citation type="submission" date="2019-03" db="EMBL/GenBank/DDBJ databases">
        <title>Reclassification of Micrococcus aloeverae and Micrococcus yunnanensis as later heterotypic synonyms of Micrococcus luteus.</title>
        <authorList>
            <person name="Huang C.-H."/>
        </authorList>
    </citation>
    <scope>NUCLEOTIDE SEQUENCE [LARGE SCALE GENOMIC DNA]</scope>
    <source>
        <strain evidence="4 5">BCRC 12151</strain>
    </source>
</reference>
<organism evidence="4 5">
    <name type="scientific">Micrococcus lylae</name>
    <dbReference type="NCBI Taxonomy" id="1273"/>
    <lineage>
        <taxon>Bacteria</taxon>
        <taxon>Bacillati</taxon>
        <taxon>Actinomycetota</taxon>
        <taxon>Actinomycetes</taxon>
        <taxon>Micrococcales</taxon>
        <taxon>Micrococcaceae</taxon>
        <taxon>Micrococcus</taxon>
    </lineage>
</organism>
<comment type="caution">
    <text evidence="4">The sequence shown here is derived from an EMBL/GenBank/DDBJ whole genome shotgun (WGS) entry which is preliminary data.</text>
</comment>
<gene>
    <name evidence="4" type="ORF">E4A49_01860</name>
</gene>
<dbReference type="InterPro" id="IPR020583">
    <property type="entry name" value="Inositol_monoP_metal-BS"/>
</dbReference>
<keyword evidence="2" id="KW-0378">Hydrolase</keyword>
<dbReference type="RefSeq" id="WP_067188269.1">
    <property type="nucleotide sequence ID" value="NZ_SPKT01000002.1"/>
</dbReference>
<evidence type="ECO:0000313" key="5">
    <source>
        <dbReference type="Proteomes" id="UP000297477"/>
    </source>
</evidence>
<keyword evidence="1" id="KW-0479">Metal-binding</keyword>